<dbReference type="InterPro" id="IPR036291">
    <property type="entry name" value="NAD(P)-bd_dom_sf"/>
</dbReference>
<dbReference type="PRINTS" id="PR00081">
    <property type="entry name" value="GDHRDH"/>
</dbReference>
<protein>
    <submittedName>
        <fullName evidence="4">SDR family oxidoreductase</fullName>
    </submittedName>
</protein>
<dbReference type="FunFam" id="3.40.50.720:FF:000084">
    <property type="entry name" value="Short-chain dehydrogenase reductase"/>
    <property type="match status" value="1"/>
</dbReference>
<dbReference type="Pfam" id="PF13561">
    <property type="entry name" value="adh_short_C2"/>
    <property type="match status" value="1"/>
</dbReference>
<dbReference type="AlphaFoldDB" id="A0AAE9ZT55"/>
<dbReference type="PRINTS" id="PR00080">
    <property type="entry name" value="SDRFAMILY"/>
</dbReference>
<dbReference type="SMART" id="SM00822">
    <property type="entry name" value="PKS_KR"/>
    <property type="match status" value="1"/>
</dbReference>
<evidence type="ECO:0000259" key="3">
    <source>
        <dbReference type="SMART" id="SM00822"/>
    </source>
</evidence>
<keyword evidence="5" id="KW-1185">Reference proteome</keyword>
<dbReference type="SUPFAM" id="SSF51735">
    <property type="entry name" value="NAD(P)-binding Rossmann-fold domains"/>
    <property type="match status" value="1"/>
</dbReference>
<evidence type="ECO:0000256" key="2">
    <source>
        <dbReference type="ARBA" id="ARBA00023002"/>
    </source>
</evidence>
<keyword evidence="2" id="KW-0560">Oxidoreductase</keyword>
<dbReference type="InterPro" id="IPR002347">
    <property type="entry name" value="SDR_fam"/>
</dbReference>
<dbReference type="InterPro" id="IPR057326">
    <property type="entry name" value="KR_dom"/>
</dbReference>
<gene>
    <name evidence="4" type="ORF">PXH66_20470</name>
</gene>
<feature type="domain" description="Ketoreductase" evidence="3">
    <location>
        <begin position="31"/>
        <end position="211"/>
    </location>
</feature>
<proteinExistence type="inferred from homology"/>
<evidence type="ECO:0000313" key="4">
    <source>
        <dbReference type="EMBL" id="WED64725.1"/>
    </source>
</evidence>
<sequence length="273" mass="27750">MINPPAETPPKSLPSNGSASLKGTAFDLTGQTALITGGGTGLGLAMAQCLATAGARVVLVGRRPEELAKACAQIGPTAFALPGDVTRLEDAPSLVERAEAQAGPITLLINNAGVHLKKAATETTDVEFAAVLQTHVFGAFAITREAGKRMVARGAGSVLFTASMTSLIGLSAVVAYSAAKSAYVGLVRSLATEWGPHGIRVNALAPGWIASDMLAKVLDGDPARREKILSRTPLGRLGDPTDIGWAAVYLASPAARFVTGVVLPVDGGAAGGF</sequence>
<dbReference type="Gene3D" id="3.40.50.720">
    <property type="entry name" value="NAD(P)-binding Rossmann-like Domain"/>
    <property type="match status" value="1"/>
</dbReference>
<dbReference type="PANTHER" id="PTHR42760:SF115">
    <property type="entry name" value="3-OXOACYL-[ACYL-CARRIER-PROTEIN] REDUCTASE FABG"/>
    <property type="match status" value="1"/>
</dbReference>
<dbReference type="EMBL" id="CP119075">
    <property type="protein sequence ID" value="WED64725.1"/>
    <property type="molecule type" value="Genomic_DNA"/>
</dbReference>
<organism evidence="4 5">
    <name type="scientific">Synoicihabitans lomoniglobus</name>
    <dbReference type="NCBI Taxonomy" id="2909285"/>
    <lineage>
        <taxon>Bacteria</taxon>
        <taxon>Pseudomonadati</taxon>
        <taxon>Verrucomicrobiota</taxon>
        <taxon>Opitutia</taxon>
        <taxon>Opitutales</taxon>
        <taxon>Opitutaceae</taxon>
        <taxon>Synoicihabitans</taxon>
    </lineage>
</organism>
<name>A0AAE9ZT55_9BACT</name>
<comment type="similarity">
    <text evidence="1">Belongs to the short-chain dehydrogenases/reductases (SDR) family.</text>
</comment>
<dbReference type="Proteomes" id="UP001218638">
    <property type="component" value="Chromosome"/>
</dbReference>
<accession>A0AAE9ZT55</accession>
<dbReference type="GO" id="GO:0016616">
    <property type="term" value="F:oxidoreductase activity, acting on the CH-OH group of donors, NAD or NADP as acceptor"/>
    <property type="evidence" value="ECO:0007669"/>
    <property type="project" value="TreeGrafter"/>
</dbReference>
<dbReference type="KEGG" id="slom:PXH66_20470"/>
<dbReference type="RefSeq" id="WP_330930011.1">
    <property type="nucleotide sequence ID" value="NZ_CP119075.1"/>
</dbReference>
<evidence type="ECO:0000256" key="1">
    <source>
        <dbReference type="ARBA" id="ARBA00006484"/>
    </source>
</evidence>
<reference evidence="4" key="1">
    <citation type="submission" date="2023-03" db="EMBL/GenBank/DDBJ databases">
        <title>Lomoglobus Profundus gen. nov., sp. nov., a novel member of the phylum Verrucomicrobia, isolated from deep-marine sediment of South China Sea.</title>
        <authorList>
            <person name="Ahmad T."/>
            <person name="Ishaq S.E."/>
            <person name="Wang F."/>
        </authorList>
    </citation>
    <scope>NUCLEOTIDE SEQUENCE</scope>
    <source>
        <strain evidence="4">LMO-M01</strain>
    </source>
</reference>
<evidence type="ECO:0000313" key="5">
    <source>
        <dbReference type="Proteomes" id="UP001218638"/>
    </source>
</evidence>
<dbReference type="PANTHER" id="PTHR42760">
    <property type="entry name" value="SHORT-CHAIN DEHYDROGENASES/REDUCTASES FAMILY MEMBER"/>
    <property type="match status" value="1"/>
</dbReference>